<comment type="caution">
    <text evidence="2">The sequence shown here is derived from an EMBL/GenBank/DDBJ whole genome shotgun (WGS) entry which is preliminary data.</text>
</comment>
<accession>A0ABQ3U8I0</accession>
<gene>
    <name evidence="2" type="ORF">TPA0910_62150</name>
</gene>
<reference evidence="2" key="1">
    <citation type="submission" date="2024-05" db="EMBL/GenBank/DDBJ databases">
        <title>Whole genome shotgun sequence of Streptomyces hygroscopicus NBRC 113678.</title>
        <authorList>
            <person name="Komaki H."/>
            <person name="Tamura T."/>
        </authorList>
    </citation>
    <scope>NUCLEOTIDE SEQUENCE</scope>
    <source>
        <strain evidence="2">N11-34</strain>
    </source>
</reference>
<keyword evidence="3" id="KW-1185">Reference proteome</keyword>
<sequence length="159" mass="16629">MGESMSTFDAEWAQLKREASGEAGMSLASADNKPGWEQGGGSGGVKSSKDAWSAAGRSVGKLRGDIKTALTKLEEEQTGLGAGSESGGGIESAAAQRELCASWKRYLNGVSGKCGTLQDRLEKAGDHHYRNDEAIKSAFDGIDGLYKDTKPVGGESRGR</sequence>
<protein>
    <submittedName>
        <fullName evidence="2">Uncharacterized protein</fullName>
    </submittedName>
</protein>
<proteinExistence type="predicted"/>
<name>A0ABQ3U8I0_STRHY</name>
<dbReference type="Proteomes" id="UP001054854">
    <property type="component" value="Unassembled WGS sequence"/>
</dbReference>
<evidence type="ECO:0000256" key="1">
    <source>
        <dbReference type="SAM" id="MobiDB-lite"/>
    </source>
</evidence>
<evidence type="ECO:0000313" key="3">
    <source>
        <dbReference type="Proteomes" id="UP001054854"/>
    </source>
</evidence>
<feature type="region of interest" description="Disordered" evidence="1">
    <location>
        <begin position="1"/>
        <end position="56"/>
    </location>
</feature>
<dbReference type="EMBL" id="BNEK01000005">
    <property type="protein sequence ID" value="GHJ31782.1"/>
    <property type="molecule type" value="Genomic_DNA"/>
</dbReference>
<organism evidence="2 3">
    <name type="scientific">Streptomyces hygroscopicus</name>
    <dbReference type="NCBI Taxonomy" id="1912"/>
    <lineage>
        <taxon>Bacteria</taxon>
        <taxon>Bacillati</taxon>
        <taxon>Actinomycetota</taxon>
        <taxon>Actinomycetes</taxon>
        <taxon>Kitasatosporales</taxon>
        <taxon>Streptomycetaceae</taxon>
        <taxon>Streptomyces</taxon>
        <taxon>Streptomyces violaceusniger group</taxon>
    </lineage>
</organism>
<evidence type="ECO:0000313" key="2">
    <source>
        <dbReference type="EMBL" id="GHJ31782.1"/>
    </source>
</evidence>